<protein>
    <submittedName>
        <fullName evidence="1">Uncharacterized protein</fullName>
    </submittedName>
</protein>
<organism evidence="1 2">
    <name type="scientific">Carnegiea gigantea</name>
    <dbReference type="NCBI Taxonomy" id="171969"/>
    <lineage>
        <taxon>Eukaryota</taxon>
        <taxon>Viridiplantae</taxon>
        <taxon>Streptophyta</taxon>
        <taxon>Embryophyta</taxon>
        <taxon>Tracheophyta</taxon>
        <taxon>Spermatophyta</taxon>
        <taxon>Magnoliopsida</taxon>
        <taxon>eudicotyledons</taxon>
        <taxon>Gunneridae</taxon>
        <taxon>Pentapetalae</taxon>
        <taxon>Caryophyllales</taxon>
        <taxon>Cactineae</taxon>
        <taxon>Cactaceae</taxon>
        <taxon>Cactoideae</taxon>
        <taxon>Echinocereeae</taxon>
        <taxon>Carnegiea</taxon>
    </lineage>
</organism>
<dbReference type="OrthoDB" id="683049at2759"/>
<dbReference type="PANTHER" id="PTHR47851:SF5">
    <property type="entry name" value="MYB_SANT-LIKE DOMAIN-CONTAINING PROTEIN"/>
    <property type="match status" value="1"/>
</dbReference>
<dbReference type="Proteomes" id="UP001153076">
    <property type="component" value="Unassembled WGS sequence"/>
</dbReference>
<dbReference type="PANTHER" id="PTHR47851">
    <property type="entry name" value="OS06G0588700 PROTEIN-RELATED"/>
    <property type="match status" value="1"/>
</dbReference>
<reference evidence="1" key="1">
    <citation type="submission" date="2022-04" db="EMBL/GenBank/DDBJ databases">
        <title>Carnegiea gigantea Genome sequencing and assembly v2.</title>
        <authorList>
            <person name="Copetti D."/>
            <person name="Sanderson M.J."/>
            <person name="Burquez A."/>
            <person name="Wojciechowski M.F."/>
        </authorList>
    </citation>
    <scope>NUCLEOTIDE SEQUENCE</scope>
    <source>
        <strain evidence="1">SGP5-SGP5p</strain>
        <tissue evidence="1">Aerial part</tissue>
    </source>
</reference>
<accession>A0A9Q1QP72</accession>
<name>A0A9Q1QP72_9CARY</name>
<evidence type="ECO:0000313" key="1">
    <source>
        <dbReference type="EMBL" id="KAJ8449457.1"/>
    </source>
</evidence>
<proteinExistence type="predicted"/>
<sequence length="197" mass="22093">MEIIFSNTFATGEHSWDPYALEVNENGGRAGEGEDETVEDEENIEVIRNVRTKDSGYDDCGVSNISLENIEVNNVDSIDQDGKEKPTKMIKSKVGTAASMQIRLDCIVKAAESCVPHFTMTSVSNDLPGYSIAECMHLLKTLPSAELGSELYMLGACLFIKRQYREMFIALEEEDVRVAWLEDKLELIKEGKCTFRH</sequence>
<evidence type="ECO:0000313" key="2">
    <source>
        <dbReference type="Proteomes" id="UP001153076"/>
    </source>
</evidence>
<dbReference type="AlphaFoldDB" id="A0A9Q1QP72"/>
<gene>
    <name evidence="1" type="ORF">Cgig2_002254</name>
</gene>
<comment type="caution">
    <text evidence="1">The sequence shown here is derived from an EMBL/GenBank/DDBJ whole genome shotgun (WGS) entry which is preliminary data.</text>
</comment>
<dbReference type="EMBL" id="JAKOGI010000021">
    <property type="protein sequence ID" value="KAJ8449457.1"/>
    <property type="molecule type" value="Genomic_DNA"/>
</dbReference>
<keyword evidence="2" id="KW-1185">Reference proteome</keyword>